<dbReference type="PANTHER" id="PTHR43798:SF5">
    <property type="entry name" value="MONOACYLGLYCEROL LIPASE ABHD6"/>
    <property type="match status" value="1"/>
</dbReference>
<organism evidence="2 3">
    <name type="scientific">Cryptosporangium arvum DSM 44712</name>
    <dbReference type="NCBI Taxonomy" id="927661"/>
    <lineage>
        <taxon>Bacteria</taxon>
        <taxon>Bacillati</taxon>
        <taxon>Actinomycetota</taxon>
        <taxon>Actinomycetes</taxon>
        <taxon>Cryptosporangiales</taxon>
        <taxon>Cryptosporangiaceae</taxon>
        <taxon>Cryptosporangium</taxon>
    </lineage>
</organism>
<gene>
    <name evidence="2" type="ORF">CryarDRAFT_2049</name>
</gene>
<evidence type="ECO:0000259" key="1">
    <source>
        <dbReference type="Pfam" id="PF12697"/>
    </source>
</evidence>
<evidence type="ECO:0000313" key="3">
    <source>
        <dbReference type="Proteomes" id="UP000021053"/>
    </source>
</evidence>
<dbReference type="GO" id="GO:0016020">
    <property type="term" value="C:membrane"/>
    <property type="evidence" value="ECO:0007669"/>
    <property type="project" value="TreeGrafter"/>
</dbReference>
<proteinExistence type="predicted"/>
<dbReference type="Pfam" id="PF12697">
    <property type="entry name" value="Abhydrolase_6"/>
    <property type="match status" value="1"/>
</dbReference>
<dbReference type="PANTHER" id="PTHR43798">
    <property type="entry name" value="MONOACYLGLYCEROL LIPASE"/>
    <property type="match status" value="1"/>
</dbReference>
<dbReference type="GO" id="GO:0046464">
    <property type="term" value="P:acylglycerol catabolic process"/>
    <property type="evidence" value="ECO:0007669"/>
    <property type="project" value="TreeGrafter"/>
</dbReference>
<dbReference type="EMBL" id="JFBT01000001">
    <property type="protein sequence ID" value="EXG80954.1"/>
    <property type="molecule type" value="Genomic_DNA"/>
</dbReference>
<dbReference type="InterPro" id="IPR029058">
    <property type="entry name" value="AB_hydrolase_fold"/>
</dbReference>
<dbReference type="HOGENOM" id="CLU_020336_50_4_11"/>
<dbReference type="SUPFAM" id="SSF53474">
    <property type="entry name" value="alpha/beta-Hydrolases"/>
    <property type="match status" value="1"/>
</dbReference>
<dbReference type="GO" id="GO:0016746">
    <property type="term" value="F:acyltransferase activity"/>
    <property type="evidence" value="ECO:0007669"/>
    <property type="project" value="UniProtKB-KW"/>
</dbReference>
<protein>
    <submittedName>
        <fullName evidence="2">Putative hydrolase or acyltransferase of alpha/beta superfamily</fullName>
    </submittedName>
</protein>
<keyword evidence="2" id="KW-0012">Acyltransferase</keyword>
<dbReference type="InterPro" id="IPR050266">
    <property type="entry name" value="AB_hydrolase_sf"/>
</dbReference>
<evidence type="ECO:0000313" key="2">
    <source>
        <dbReference type="EMBL" id="EXG80954.1"/>
    </source>
</evidence>
<dbReference type="GO" id="GO:0047372">
    <property type="term" value="F:monoacylglycerol lipase activity"/>
    <property type="evidence" value="ECO:0007669"/>
    <property type="project" value="TreeGrafter"/>
</dbReference>
<dbReference type="InterPro" id="IPR000073">
    <property type="entry name" value="AB_hydrolase_1"/>
</dbReference>
<dbReference type="AlphaFoldDB" id="A0A010ZQJ8"/>
<accession>A0A010ZQJ8</accession>
<dbReference type="Gene3D" id="3.40.50.1820">
    <property type="entry name" value="alpha/beta hydrolase"/>
    <property type="match status" value="1"/>
</dbReference>
<dbReference type="Proteomes" id="UP000021053">
    <property type="component" value="Unassembled WGS sequence"/>
</dbReference>
<keyword evidence="2" id="KW-0808">Transferase</keyword>
<comment type="caution">
    <text evidence="2">The sequence shown here is derived from an EMBL/GenBank/DDBJ whole genome shotgun (WGS) entry which is preliminary data.</text>
</comment>
<dbReference type="RefSeq" id="WP_035850083.1">
    <property type="nucleotide sequence ID" value="NZ_KK073874.1"/>
</dbReference>
<sequence length="260" mass="28282">MPDSDVHVLVDGDPDTSTLLLLTNAVAPSAIWNPVVPALAESHHVVRVDLLGHGTPPRYDVATQVRRIAAVLDRLGRTRVTAVGHSSGSMLATALAEARPDLTAAVALLDMGPDLTAQLPESLLFRLVRTRFPGAVLWRLRSPKSMAKAARGTAENVRIPESWFEHLHRMTHRDFLGVMGAYRDYLEERSLPDRLRGSGLPLLVIFGADDERWRASSAEAYRVVPGARIELLPGVGHTPPLEAPEPTAALLLDFAATLVR</sequence>
<keyword evidence="2" id="KW-0378">Hydrolase</keyword>
<keyword evidence="3" id="KW-1185">Reference proteome</keyword>
<name>A0A010ZQJ8_9ACTN</name>
<feature type="domain" description="AB hydrolase-1" evidence="1">
    <location>
        <begin position="28"/>
        <end position="249"/>
    </location>
</feature>
<reference evidence="2 3" key="1">
    <citation type="submission" date="2013-07" db="EMBL/GenBank/DDBJ databases">
        <authorList>
            <consortium name="DOE Joint Genome Institute"/>
            <person name="Eisen J."/>
            <person name="Huntemann M."/>
            <person name="Han J."/>
            <person name="Chen A."/>
            <person name="Kyrpides N."/>
            <person name="Mavromatis K."/>
            <person name="Markowitz V."/>
            <person name="Palaniappan K."/>
            <person name="Ivanova N."/>
            <person name="Schaumberg A."/>
            <person name="Pati A."/>
            <person name="Liolios K."/>
            <person name="Nordberg H.P."/>
            <person name="Cantor M.N."/>
            <person name="Hua S.X."/>
            <person name="Woyke T."/>
        </authorList>
    </citation>
    <scope>NUCLEOTIDE SEQUENCE [LARGE SCALE GENOMIC DNA]</scope>
    <source>
        <strain evidence="2 3">DSM 44712</strain>
    </source>
</reference>